<keyword evidence="2" id="KW-0418">Kinase</keyword>
<reference evidence="2" key="1">
    <citation type="submission" date="2013-08" db="EMBL/GenBank/DDBJ databases">
        <authorList>
            <person name="Mendez C."/>
            <person name="Richter M."/>
            <person name="Ferrer M."/>
            <person name="Sanchez J."/>
        </authorList>
    </citation>
    <scope>NUCLEOTIDE SEQUENCE</scope>
</reference>
<proteinExistence type="predicted"/>
<accession>T1B9E7</accession>
<sequence length="147" mass="15843">MRAALAGAQSPYARVRDELDWLRSYCALMCERQPGRLQVTIAADDTAEVARMPRLLLQPLVENAFRHGLADGRGTLSVTLNSVAGDLHCTVSDNGSGYLAGREGVGLTNVRERLRLLYGARATLNIAARPEGGTQVSVWLPLEPADA</sequence>
<name>T1B9E7_9ZZZZ</name>
<evidence type="ECO:0000313" key="2">
    <source>
        <dbReference type="EMBL" id="EQD66527.1"/>
    </source>
</evidence>
<organism evidence="2">
    <name type="scientific">mine drainage metagenome</name>
    <dbReference type="NCBI Taxonomy" id="410659"/>
    <lineage>
        <taxon>unclassified sequences</taxon>
        <taxon>metagenomes</taxon>
        <taxon>ecological metagenomes</taxon>
    </lineage>
</organism>
<dbReference type="EMBL" id="AUZZ01000852">
    <property type="protein sequence ID" value="EQD66527.1"/>
    <property type="molecule type" value="Genomic_DNA"/>
</dbReference>
<evidence type="ECO:0000259" key="1">
    <source>
        <dbReference type="SMART" id="SM00387"/>
    </source>
</evidence>
<reference evidence="2" key="2">
    <citation type="journal article" date="2014" name="ISME J.">
        <title>Microbial stratification in low pH oxic and suboxic macroscopic growths along an acid mine drainage.</title>
        <authorList>
            <person name="Mendez-Garcia C."/>
            <person name="Mesa V."/>
            <person name="Sprenger R.R."/>
            <person name="Richter M."/>
            <person name="Diez M.S."/>
            <person name="Solano J."/>
            <person name="Bargiela R."/>
            <person name="Golyshina O.V."/>
            <person name="Manteca A."/>
            <person name="Ramos J.L."/>
            <person name="Gallego J.R."/>
            <person name="Llorente I."/>
            <person name="Martins Dos Santos V.A."/>
            <person name="Jensen O.N."/>
            <person name="Pelaez A.I."/>
            <person name="Sanchez J."/>
            <person name="Ferrer M."/>
        </authorList>
    </citation>
    <scope>NUCLEOTIDE SEQUENCE</scope>
</reference>
<dbReference type="InterPro" id="IPR050640">
    <property type="entry name" value="Bact_2-comp_sensor_kinase"/>
</dbReference>
<dbReference type="PANTHER" id="PTHR34220:SF7">
    <property type="entry name" value="SENSOR HISTIDINE KINASE YPDA"/>
    <property type="match status" value="1"/>
</dbReference>
<dbReference type="InterPro" id="IPR036890">
    <property type="entry name" value="HATPase_C_sf"/>
</dbReference>
<dbReference type="AlphaFoldDB" id="T1B9E7"/>
<dbReference type="PANTHER" id="PTHR34220">
    <property type="entry name" value="SENSOR HISTIDINE KINASE YPDA"/>
    <property type="match status" value="1"/>
</dbReference>
<comment type="caution">
    <text evidence="2">The sequence shown here is derived from an EMBL/GenBank/DDBJ whole genome shotgun (WGS) entry which is preliminary data.</text>
</comment>
<dbReference type="GO" id="GO:0016301">
    <property type="term" value="F:kinase activity"/>
    <property type="evidence" value="ECO:0007669"/>
    <property type="project" value="UniProtKB-KW"/>
</dbReference>
<dbReference type="Pfam" id="PF02518">
    <property type="entry name" value="HATPase_c"/>
    <property type="match status" value="1"/>
</dbReference>
<dbReference type="Gene3D" id="3.30.565.10">
    <property type="entry name" value="Histidine kinase-like ATPase, C-terminal domain"/>
    <property type="match status" value="1"/>
</dbReference>
<dbReference type="SUPFAM" id="SSF55874">
    <property type="entry name" value="ATPase domain of HSP90 chaperone/DNA topoisomerase II/histidine kinase"/>
    <property type="match status" value="1"/>
</dbReference>
<dbReference type="InterPro" id="IPR003594">
    <property type="entry name" value="HATPase_dom"/>
</dbReference>
<feature type="domain" description="Histidine kinase/HSP90-like ATPase" evidence="1">
    <location>
        <begin position="48"/>
        <end position="144"/>
    </location>
</feature>
<gene>
    <name evidence="2" type="ORF">B2A_01136</name>
</gene>
<protein>
    <submittedName>
        <fullName evidence="2">Signal transduction histidine kinase, LytS</fullName>
    </submittedName>
</protein>
<dbReference type="SMART" id="SM00387">
    <property type="entry name" value="HATPase_c"/>
    <property type="match status" value="1"/>
</dbReference>
<keyword evidence="2" id="KW-0808">Transferase</keyword>